<sequence>MTHCQETGDQIRAFLGKVILFSVRESVDIPFRFGRDVFGVVCGIGYTFCMLACERIRQRFAADYACGCTVSIGLTTRSLEVGSDQAGLLSACERALYQAKSLGCNRVWATPIL</sequence>
<reference evidence="2 3" key="1">
    <citation type="submission" date="2020-10" db="EMBL/GenBank/DDBJ databases">
        <title>Genomic Encyclopedia of Type Strains, Phase IV (KMG-IV): sequencing the most valuable type-strain genomes for metagenomic binning, comparative biology and taxonomic classification.</title>
        <authorList>
            <person name="Goeker M."/>
        </authorList>
    </citation>
    <scope>NUCLEOTIDE SEQUENCE [LARGE SCALE GENOMIC DNA]</scope>
    <source>
        <strain evidence="2 3">DSM 4194</strain>
    </source>
</reference>
<protein>
    <submittedName>
        <fullName evidence="2">PleD family two-component response regulator</fullName>
    </submittedName>
</protein>
<dbReference type="SUPFAM" id="SSF55073">
    <property type="entry name" value="Nucleotide cyclase"/>
    <property type="match status" value="1"/>
</dbReference>
<dbReference type="InterPro" id="IPR029787">
    <property type="entry name" value="Nucleotide_cyclase"/>
</dbReference>
<organism evidence="2 3">
    <name type="scientific">Desulfomicrobium macestii</name>
    <dbReference type="NCBI Taxonomy" id="90731"/>
    <lineage>
        <taxon>Bacteria</taxon>
        <taxon>Pseudomonadati</taxon>
        <taxon>Thermodesulfobacteriota</taxon>
        <taxon>Desulfovibrionia</taxon>
        <taxon>Desulfovibrionales</taxon>
        <taxon>Desulfomicrobiaceae</taxon>
        <taxon>Desulfomicrobium</taxon>
    </lineage>
</organism>
<dbReference type="Proteomes" id="UP000639010">
    <property type="component" value="Unassembled WGS sequence"/>
</dbReference>
<evidence type="ECO:0000313" key="2">
    <source>
        <dbReference type="EMBL" id="MBE1426220.1"/>
    </source>
</evidence>
<feature type="domain" description="GGDEF" evidence="1">
    <location>
        <begin position="1"/>
        <end position="112"/>
    </location>
</feature>
<dbReference type="InterPro" id="IPR000160">
    <property type="entry name" value="GGDEF_dom"/>
</dbReference>
<dbReference type="EMBL" id="JADBGG010000023">
    <property type="protein sequence ID" value="MBE1426220.1"/>
    <property type="molecule type" value="Genomic_DNA"/>
</dbReference>
<keyword evidence="3" id="KW-1185">Reference proteome</keyword>
<dbReference type="RefSeq" id="WP_192624250.1">
    <property type="nucleotide sequence ID" value="NZ_JADBGG010000023.1"/>
</dbReference>
<evidence type="ECO:0000259" key="1">
    <source>
        <dbReference type="PROSITE" id="PS50887"/>
    </source>
</evidence>
<dbReference type="Gene3D" id="3.30.70.270">
    <property type="match status" value="1"/>
</dbReference>
<evidence type="ECO:0000313" key="3">
    <source>
        <dbReference type="Proteomes" id="UP000639010"/>
    </source>
</evidence>
<dbReference type="PROSITE" id="PS50887">
    <property type="entry name" value="GGDEF"/>
    <property type="match status" value="1"/>
</dbReference>
<gene>
    <name evidence="2" type="ORF">H4684_002884</name>
</gene>
<accession>A0ABR9H680</accession>
<dbReference type="InterPro" id="IPR043128">
    <property type="entry name" value="Rev_trsase/Diguanyl_cyclase"/>
</dbReference>
<comment type="caution">
    <text evidence="2">The sequence shown here is derived from an EMBL/GenBank/DDBJ whole genome shotgun (WGS) entry which is preliminary data.</text>
</comment>
<name>A0ABR9H680_9BACT</name>
<proteinExistence type="predicted"/>